<name>A0A839Q3J4_MYCIR</name>
<dbReference type="EMBL" id="JACHVU010000003">
    <property type="protein sequence ID" value="MBB2990257.1"/>
    <property type="molecule type" value="Genomic_DNA"/>
</dbReference>
<accession>A0A839Q3J4</accession>
<reference evidence="2 3" key="1">
    <citation type="submission" date="2020-08" db="EMBL/GenBank/DDBJ databases">
        <title>The Agave Microbiome: Exploring the role of microbial communities in plant adaptations to desert environments.</title>
        <authorList>
            <person name="Partida-Martinez L.P."/>
        </authorList>
    </citation>
    <scope>NUCLEOTIDE SEQUENCE [LARGE SCALE GENOMIC DNA]</scope>
    <source>
        <strain evidence="2 3">AT2.18</strain>
    </source>
</reference>
<protein>
    <submittedName>
        <fullName evidence="2">Uncharacterized protein</fullName>
    </submittedName>
</protein>
<comment type="caution">
    <text evidence="2">The sequence shown here is derived from an EMBL/GenBank/DDBJ whole genome shotgun (WGS) entry which is preliminary data.</text>
</comment>
<evidence type="ECO:0000256" key="1">
    <source>
        <dbReference type="SAM" id="MobiDB-lite"/>
    </source>
</evidence>
<feature type="region of interest" description="Disordered" evidence="1">
    <location>
        <begin position="93"/>
        <end position="128"/>
    </location>
</feature>
<evidence type="ECO:0000313" key="2">
    <source>
        <dbReference type="EMBL" id="MBB2990257.1"/>
    </source>
</evidence>
<gene>
    <name evidence="2" type="ORF">FHR72_001725</name>
</gene>
<dbReference type="AlphaFoldDB" id="A0A839Q3J4"/>
<dbReference type="Proteomes" id="UP000550501">
    <property type="component" value="Unassembled WGS sequence"/>
</dbReference>
<evidence type="ECO:0000313" key="3">
    <source>
        <dbReference type="Proteomes" id="UP000550501"/>
    </source>
</evidence>
<dbReference type="RefSeq" id="WP_183467512.1">
    <property type="nucleotide sequence ID" value="NZ_JACHVU010000003.1"/>
</dbReference>
<organism evidence="2 3">
    <name type="scientific">Mycolicibacterium iranicum</name>
    <name type="common">Mycobacterium iranicum</name>
    <dbReference type="NCBI Taxonomy" id="912594"/>
    <lineage>
        <taxon>Bacteria</taxon>
        <taxon>Bacillati</taxon>
        <taxon>Actinomycetota</taxon>
        <taxon>Actinomycetes</taxon>
        <taxon>Mycobacteriales</taxon>
        <taxon>Mycobacteriaceae</taxon>
        <taxon>Mycolicibacterium</taxon>
    </lineage>
</organism>
<proteinExistence type="predicted"/>
<sequence>MTRRRTAGQKLREKMTTALEATGVAGIEFDEYETEALDRACAAADRAEQLQAVYDVELAGEARPTMLSRLSAELRHCERQSVQMLERVRLTEELPKSARHQRAAQTRWDRHRKRNEARVGPRPQQVGS</sequence>
<keyword evidence="3" id="KW-1185">Reference proteome</keyword>